<comment type="caution">
    <text evidence="3">The sequence shown here is derived from an EMBL/GenBank/DDBJ whole genome shotgun (WGS) entry which is preliminary data.</text>
</comment>
<proteinExistence type="predicted"/>
<feature type="transmembrane region" description="Helical" evidence="1">
    <location>
        <begin position="30"/>
        <end position="48"/>
    </location>
</feature>
<dbReference type="EMBL" id="JAGGKS010000003">
    <property type="protein sequence ID" value="MBP1925570.1"/>
    <property type="molecule type" value="Genomic_DNA"/>
</dbReference>
<dbReference type="InterPro" id="IPR007560">
    <property type="entry name" value="Restrct_endonuc_IV_Mrr"/>
</dbReference>
<evidence type="ECO:0000313" key="3">
    <source>
        <dbReference type="EMBL" id="MBP1925570.1"/>
    </source>
</evidence>
<keyword evidence="1" id="KW-0812">Transmembrane</keyword>
<keyword evidence="1" id="KW-0472">Membrane</keyword>
<evidence type="ECO:0000313" key="4">
    <source>
        <dbReference type="Proteomes" id="UP001519342"/>
    </source>
</evidence>
<feature type="transmembrane region" description="Helical" evidence="1">
    <location>
        <begin position="273"/>
        <end position="291"/>
    </location>
</feature>
<dbReference type="Proteomes" id="UP001519342">
    <property type="component" value="Unassembled WGS sequence"/>
</dbReference>
<keyword evidence="1" id="KW-1133">Transmembrane helix</keyword>
<sequence length="302" mass="35923">MRKEKKAINRKIFIEETIGTRQYFSYRADLMLYKLILCIIVFATINSMTSSIVFSFFITFQVFIIFTLINKLNLDRKEKEGRRKLINKTKKEYFKKKINDFDIDCFESLIQFFFVKQNYENYKKIEEHSFSVESEGIESYIKIVKLFEGAEVDRIDVKNFVALLSQKNIMKGFIITNSKLNDDAKELLNKVNDKINIEILDVDELFDLTLKYDLLPQNSYFYNKIQIERENKKDINKVKNNMFSSKKIIIYLFSAVLFYIVSKIISYNVLPLYISYYFILLTCICILYNIYNKINTKKAKGV</sequence>
<dbReference type="RefSeq" id="WP_209511296.1">
    <property type="nucleotide sequence ID" value="NZ_JAGGKS010000003.1"/>
</dbReference>
<evidence type="ECO:0000259" key="2">
    <source>
        <dbReference type="Pfam" id="PF04471"/>
    </source>
</evidence>
<dbReference type="Pfam" id="PF04471">
    <property type="entry name" value="Mrr_cat"/>
    <property type="match status" value="1"/>
</dbReference>
<name>A0ABS4GCZ4_9FIRM</name>
<feature type="domain" description="Restriction endonuclease type IV Mrr" evidence="2">
    <location>
        <begin position="103"/>
        <end position="208"/>
    </location>
</feature>
<gene>
    <name evidence="3" type="ORF">J2Z76_001429</name>
</gene>
<organism evidence="3 4">
    <name type="scientific">Sedimentibacter acidaminivorans</name>
    <dbReference type="NCBI Taxonomy" id="913099"/>
    <lineage>
        <taxon>Bacteria</taxon>
        <taxon>Bacillati</taxon>
        <taxon>Bacillota</taxon>
        <taxon>Tissierellia</taxon>
        <taxon>Sedimentibacter</taxon>
    </lineage>
</organism>
<evidence type="ECO:0000256" key="1">
    <source>
        <dbReference type="SAM" id="Phobius"/>
    </source>
</evidence>
<protein>
    <recommendedName>
        <fullName evidence="2">Restriction endonuclease type IV Mrr domain-containing protein</fullName>
    </recommendedName>
</protein>
<keyword evidence="4" id="KW-1185">Reference proteome</keyword>
<reference evidence="3 4" key="1">
    <citation type="submission" date="2021-03" db="EMBL/GenBank/DDBJ databases">
        <title>Genomic Encyclopedia of Type Strains, Phase IV (KMG-IV): sequencing the most valuable type-strain genomes for metagenomic binning, comparative biology and taxonomic classification.</title>
        <authorList>
            <person name="Goeker M."/>
        </authorList>
    </citation>
    <scope>NUCLEOTIDE SEQUENCE [LARGE SCALE GENOMIC DNA]</scope>
    <source>
        <strain evidence="3 4">DSM 24004</strain>
    </source>
</reference>
<accession>A0ABS4GCZ4</accession>
<feature type="transmembrane region" description="Helical" evidence="1">
    <location>
        <begin position="248"/>
        <end position="267"/>
    </location>
</feature>
<feature type="transmembrane region" description="Helical" evidence="1">
    <location>
        <begin position="54"/>
        <end position="74"/>
    </location>
</feature>